<feature type="domain" description="Peptidase M24" evidence="1">
    <location>
        <begin position="184"/>
        <end position="402"/>
    </location>
</feature>
<proteinExistence type="predicted"/>
<evidence type="ECO:0000259" key="1">
    <source>
        <dbReference type="Pfam" id="PF00557"/>
    </source>
</evidence>
<accession>A0A7I7XBS1</accession>
<keyword evidence="3" id="KW-1185">Reference proteome</keyword>
<dbReference type="Gene3D" id="3.40.350.10">
    <property type="entry name" value="Creatinase/prolidase N-terminal domain"/>
    <property type="match status" value="1"/>
</dbReference>
<evidence type="ECO:0000313" key="3">
    <source>
        <dbReference type="Proteomes" id="UP000466517"/>
    </source>
</evidence>
<dbReference type="RefSeq" id="WP_163730926.1">
    <property type="nucleotide sequence ID" value="NZ_AP022610.1"/>
</dbReference>
<dbReference type="InterPro" id="IPR029149">
    <property type="entry name" value="Creatin/AminoP/Spt16_N"/>
</dbReference>
<reference evidence="2 3" key="1">
    <citation type="journal article" date="2019" name="Emerg. Microbes Infect.">
        <title>Comprehensive subspecies identification of 175 nontuberculous mycobacteria species based on 7547 genomic profiles.</title>
        <authorList>
            <person name="Matsumoto Y."/>
            <person name="Kinjo T."/>
            <person name="Motooka D."/>
            <person name="Nabeya D."/>
            <person name="Jung N."/>
            <person name="Uechi K."/>
            <person name="Horii T."/>
            <person name="Iida T."/>
            <person name="Fujita J."/>
            <person name="Nakamura S."/>
        </authorList>
    </citation>
    <scope>NUCLEOTIDE SEQUENCE [LARGE SCALE GENOMIC DNA]</scope>
    <source>
        <strain evidence="2 3">JCM 13574</strain>
    </source>
</reference>
<name>A0A7I7XBS1_9MYCO</name>
<dbReference type="PANTHER" id="PTHR46112">
    <property type="entry name" value="AMINOPEPTIDASE"/>
    <property type="match status" value="1"/>
</dbReference>
<organism evidence="2 3">
    <name type="scientific">Mycolicibacterium madagascariense</name>
    <dbReference type="NCBI Taxonomy" id="212765"/>
    <lineage>
        <taxon>Bacteria</taxon>
        <taxon>Bacillati</taxon>
        <taxon>Actinomycetota</taxon>
        <taxon>Actinomycetes</taxon>
        <taxon>Mycobacteriales</taxon>
        <taxon>Mycobacteriaceae</taxon>
        <taxon>Mycolicibacterium</taxon>
    </lineage>
</organism>
<evidence type="ECO:0000313" key="2">
    <source>
        <dbReference type="EMBL" id="BBZ25808.1"/>
    </source>
</evidence>
<dbReference type="Proteomes" id="UP000466517">
    <property type="component" value="Chromosome"/>
</dbReference>
<dbReference type="InterPro" id="IPR036005">
    <property type="entry name" value="Creatinase/aminopeptidase-like"/>
</dbReference>
<dbReference type="AlphaFoldDB" id="A0A7I7XBS1"/>
<dbReference type="KEGG" id="mmag:MMAD_01030"/>
<dbReference type="SUPFAM" id="SSF53092">
    <property type="entry name" value="Creatinase/prolidase N-terminal domain"/>
    <property type="match status" value="1"/>
</dbReference>
<dbReference type="Pfam" id="PF00557">
    <property type="entry name" value="Peptidase_M24"/>
    <property type="match status" value="1"/>
</dbReference>
<dbReference type="InterPro" id="IPR000994">
    <property type="entry name" value="Pept_M24"/>
</dbReference>
<dbReference type="SUPFAM" id="SSF55920">
    <property type="entry name" value="Creatinase/aminopeptidase"/>
    <property type="match status" value="1"/>
</dbReference>
<protein>
    <submittedName>
        <fullName evidence="2">Putative peptidase</fullName>
    </submittedName>
</protein>
<dbReference type="EMBL" id="AP022610">
    <property type="protein sequence ID" value="BBZ25808.1"/>
    <property type="molecule type" value="Genomic_DNA"/>
</dbReference>
<dbReference type="PANTHER" id="PTHR46112:SF2">
    <property type="entry name" value="XAA-PRO AMINOPEPTIDASE P-RELATED"/>
    <property type="match status" value="1"/>
</dbReference>
<dbReference type="Gene3D" id="3.90.230.10">
    <property type="entry name" value="Creatinase/methionine aminopeptidase superfamily"/>
    <property type="match status" value="1"/>
</dbReference>
<dbReference type="InterPro" id="IPR050659">
    <property type="entry name" value="Peptidase_M24B"/>
</dbReference>
<sequence length="422" mass="45376">MPHHTFGNADVPTFTWAERDRRWDLARAFMAQHGLTALLVYGEHEDAGASQFNVDTWFTNDRPGATVLMPRDGEPIAFLPMPLYVLDRLEATRRGGRCWVSAEGIRIGRTSDQLADALIALELTTSRIGVIGLDPYVPWHPHGVIPYQFWRDILTAFPGIDFRPVGDQFGRLIMALGGEELAVLRHAARLGEEIVDAMVVAARPGVPEALVYAAGTAAANMHGTVIPGMHLCSGAEFAASGPPHWGFRPGNPRSLREGDFLAAEVFSCFGQLQTQHQVAITLGEVHPDVEAAAAVARRCYEAGLATLTPTATFGEVAEAMLAPVELAGGWVRGPQIHSLNPFGAIARYGGGYPVDGMEQYPRVGSSPTACADLQLRPGMSFAFEPSCGFGRHVVTLGGTVIVGDAGSIELNPRTAHLLRARN</sequence>
<gene>
    <name evidence="2" type="ORF">MMAD_01030</name>
</gene>